<sequence>MDDSGPHHGVRAAGPVPTPAEPAAPVADPDAVREQVHALLERADRDGAADPAALYEQAHEVLLEALSTLDRN</sequence>
<accession>A0ABP9CLY7</accession>
<evidence type="ECO:0000256" key="1">
    <source>
        <dbReference type="SAM" id="MobiDB-lite"/>
    </source>
</evidence>
<reference evidence="3" key="1">
    <citation type="journal article" date="2019" name="Int. J. Syst. Evol. Microbiol.">
        <title>The Global Catalogue of Microorganisms (GCM) 10K type strain sequencing project: providing services to taxonomists for standard genome sequencing and annotation.</title>
        <authorList>
            <consortium name="The Broad Institute Genomics Platform"/>
            <consortium name="The Broad Institute Genome Sequencing Center for Infectious Disease"/>
            <person name="Wu L."/>
            <person name="Ma J."/>
        </authorList>
    </citation>
    <scope>NUCLEOTIDE SEQUENCE [LARGE SCALE GENOMIC DNA]</scope>
    <source>
        <strain evidence="3">JCM 18542</strain>
    </source>
</reference>
<comment type="caution">
    <text evidence="2">The sequence shown here is derived from an EMBL/GenBank/DDBJ whole genome shotgun (WGS) entry which is preliminary data.</text>
</comment>
<evidence type="ECO:0000313" key="2">
    <source>
        <dbReference type="EMBL" id="GAA4813059.1"/>
    </source>
</evidence>
<dbReference type="Proteomes" id="UP001500839">
    <property type="component" value="Unassembled WGS sequence"/>
</dbReference>
<evidence type="ECO:0000313" key="3">
    <source>
        <dbReference type="Proteomes" id="UP001500839"/>
    </source>
</evidence>
<dbReference type="EMBL" id="BAABKQ010000001">
    <property type="protein sequence ID" value="GAA4813059.1"/>
    <property type="molecule type" value="Genomic_DNA"/>
</dbReference>
<dbReference type="RefSeq" id="WP_207280307.1">
    <property type="nucleotide sequence ID" value="NZ_BAABKQ010000001.1"/>
</dbReference>
<protein>
    <submittedName>
        <fullName evidence="2">Uncharacterized protein</fullName>
    </submittedName>
</protein>
<feature type="region of interest" description="Disordered" evidence="1">
    <location>
        <begin position="1"/>
        <end position="29"/>
    </location>
</feature>
<gene>
    <name evidence="2" type="ORF">GCM10023353_17430</name>
</gene>
<name>A0ABP9CLY7_9ACTN</name>
<proteinExistence type="predicted"/>
<organism evidence="2 3">
    <name type="scientific">Tomitella cavernea</name>
    <dbReference type="NCBI Taxonomy" id="1387982"/>
    <lineage>
        <taxon>Bacteria</taxon>
        <taxon>Bacillati</taxon>
        <taxon>Actinomycetota</taxon>
        <taxon>Actinomycetes</taxon>
        <taxon>Mycobacteriales</taxon>
        <taxon>Tomitella</taxon>
    </lineage>
</organism>
<keyword evidence="3" id="KW-1185">Reference proteome</keyword>